<keyword evidence="1" id="KW-0547">Nucleotide-binding</keyword>
<dbReference type="SUPFAM" id="SSF56104">
    <property type="entry name" value="SAICAR synthase-like"/>
    <property type="match status" value="1"/>
</dbReference>
<evidence type="ECO:0000259" key="3">
    <source>
        <dbReference type="PROSITE" id="PS51455"/>
    </source>
</evidence>
<name>A0ABP0QMJ4_9DINO</name>
<dbReference type="InterPro" id="IPR023610">
    <property type="entry name" value="PInositol-4/5-P-5/4-kinase"/>
</dbReference>
<keyword evidence="1" id="KW-0418">Kinase</keyword>
<feature type="domain" description="PIPK" evidence="3">
    <location>
        <begin position="1"/>
        <end position="374"/>
    </location>
</feature>
<dbReference type="InterPro" id="IPR027483">
    <property type="entry name" value="PInositol-4-P-4/5-kinase_C_sf"/>
</dbReference>
<keyword evidence="5" id="KW-1185">Reference proteome</keyword>
<dbReference type="PROSITE" id="PS51455">
    <property type="entry name" value="PIPK"/>
    <property type="match status" value="1"/>
</dbReference>
<organism evidence="4 5">
    <name type="scientific">Durusdinium trenchii</name>
    <dbReference type="NCBI Taxonomy" id="1381693"/>
    <lineage>
        <taxon>Eukaryota</taxon>
        <taxon>Sar</taxon>
        <taxon>Alveolata</taxon>
        <taxon>Dinophyceae</taxon>
        <taxon>Suessiales</taxon>
        <taxon>Symbiodiniaceae</taxon>
        <taxon>Durusdinium</taxon>
    </lineage>
</organism>
<evidence type="ECO:0000256" key="2">
    <source>
        <dbReference type="SAM" id="SignalP"/>
    </source>
</evidence>
<dbReference type="Gene3D" id="3.30.810.10">
    <property type="entry name" value="2-Layer Sandwich"/>
    <property type="match status" value="1"/>
</dbReference>
<evidence type="ECO:0000313" key="4">
    <source>
        <dbReference type="EMBL" id="CAK9089475.1"/>
    </source>
</evidence>
<feature type="signal peptide" evidence="2">
    <location>
        <begin position="1"/>
        <end position="18"/>
    </location>
</feature>
<keyword evidence="1" id="KW-0067">ATP-binding</keyword>
<dbReference type="SMART" id="SM00330">
    <property type="entry name" value="PIPKc"/>
    <property type="match status" value="1"/>
</dbReference>
<dbReference type="PANTHER" id="PTHR23086">
    <property type="entry name" value="PHOSPHATIDYLINOSITOL-4-PHOSPHATE 5-KINASE"/>
    <property type="match status" value="1"/>
</dbReference>
<dbReference type="Proteomes" id="UP001642484">
    <property type="component" value="Unassembled WGS sequence"/>
</dbReference>
<comment type="caution">
    <text evidence="4">The sequence shown here is derived from an EMBL/GenBank/DDBJ whole genome shotgun (WGS) entry which is preliminary data.</text>
</comment>
<accession>A0ABP0QMJ4</accession>
<sequence length="404" mass="45420">MSGFLLAFAWIFMWCAKAIRNRHEDEKLMPNGALDGAMESAGPSAWLEEDWGSTSAAACGHVTNATNLEGLQLHCEKYLKKIRELFQVPRPEEILEMNHINLSTAEEGTGQSGAKMLFSNDKKFIIKTMSARDLGAFLNVVEKYTAYMTMHASESAMMRYYAILEDDRGGFWLIANNWLPVEFPVLFDLKGSMVGRTNGITESDQKDKDWLKQNLALVLPPGERAVALQSLKKDSLWLARAKLIDYSLIAGLLYYQLDACDGPSQAWCIAPVCHPKGGCGEAAYTLGEYFNQIKDFYCEETSVKEKQFGHTCVGGITSSLKVYFQCFGIIDLLKPFDMKSRAEYTVKAGWGRQISAQPANSYARRFDQFMVEKVFRKSWSDSTAPLVFTDQTCLDWGSIDMWGD</sequence>
<gene>
    <name evidence="4" type="ORF">CCMP2556_LOCUS43071</name>
</gene>
<keyword evidence="1" id="KW-0808">Transferase</keyword>
<dbReference type="PANTHER" id="PTHR23086:SF8">
    <property type="entry name" value="PHOSPHATIDYLINOSITOL 5-PHOSPHATE 4-KINASE, ISOFORM A"/>
    <property type="match status" value="1"/>
</dbReference>
<feature type="chain" id="PRO_5045865245" description="PIPK domain-containing protein" evidence="2">
    <location>
        <begin position="19"/>
        <end position="404"/>
    </location>
</feature>
<dbReference type="InterPro" id="IPR002498">
    <property type="entry name" value="PInositol-4-P-4/5-kinase_core"/>
</dbReference>
<dbReference type="Pfam" id="PF01504">
    <property type="entry name" value="PIP5K"/>
    <property type="match status" value="1"/>
</dbReference>
<protein>
    <recommendedName>
        <fullName evidence="3">PIPK domain-containing protein</fullName>
    </recommendedName>
</protein>
<dbReference type="EMBL" id="CAXAMN010024718">
    <property type="protein sequence ID" value="CAK9089475.1"/>
    <property type="molecule type" value="Genomic_DNA"/>
</dbReference>
<dbReference type="InterPro" id="IPR027484">
    <property type="entry name" value="PInositol-4-P-5-kinase_N"/>
</dbReference>
<keyword evidence="2" id="KW-0732">Signal</keyword>
<evidence type="ECO:0000313" key="5">
    <source>
        <dbReference type="Proteomes" id="UP001642484"/>
    </source>
</evidence>
<proteinExistence type="predicted"/>
<reference evidence="4 5" key="1">
    <citation type="submission" date="2024-02" db="EMBL/GenBank/DDBJ databases">
        <authorList>
            <person name="Chen Y."/>
            <person name="Shah S."/>
            <person name="Dougan E. K."/>
            <person name="Thang M."/>
            <person name="Chan C."/>
        </authorList>
    </citation>
    <scope>NUCLEOTIDE SEQUENCE [LARGE SCALE GENOMIC DNA]</scope>
</reference>
<dbReference type="Gene3D" id="3.30.800.10">
    <property type="entry name" value="Phosphatidylinositol Phosphate Kinase II Beta"/>
    <property type="match status" value="1"/>
</dbReference>
<evidence type="ECO:0000256" key="1">
    <source>
        <dbReference type="PROSITE-ProRule" id="PRU00781"/>
    </source>
</evidence>